<keyword evidence="5 7" id="KW-0472">Membrane</keyword>
<dbReference type="GO" id="GO:0022857">
    <property type="term" value="F:transmembrane transporter activity"/>
    <property type="evidence" value="ECO:0007669"/>
    <property type="project" value="InterPro"/>
</dbReference>
<dbReference type="Proteomes" id="UP000887566">
    <property type="component" value="Unplaced"/>
</dbReference>
<dbReference type="Gene3D" id="1.20.1250.20">
    <property type="entry name" value="MFS general substrate transporter like domains"/>
    <property type="match status" value="3"/>
</dbReference>
<proteinExistence type="inferred from homology"/>
<evidence type="ECO:0000256" key="8">
    <source>
        <dbReference type="SAM" id="SignalP"/>
    </source>
</evidence>
<dbReference type="InterPro" id="IPR024989">
    <property type="entry name" value="MFS_assoc_dom"/>
</dbReference>
<dbReference type="InterPro" id="IPR051717">
    <property type="entry name" value="MFS_MFSD6"/>
</dbReference>
<feature type="transmembrane region" description="Helical" evidence="7">
    <location>
        <begin position="841"/>
        <end position="859"/>
    </location>
</feature>
<dbReference type="SUPFAM" id="SSF103473">
    <property type="entry name" value="MFS general substrate transporter"/>
    <property type="match status" value="1"/>
</dbReference>
<evidence type="ECO:0000256" key="6">
    <source>
        <dbReference type="SAM" id="MobiDB-lite"/>
    </source>
</evidence>
<feature type="region of interest" description="Disordered" evidence="6">
    <location>
        <begin position="200"/>
        <end position="220"/>
    </location>
</feature>
<feature type="transmembrane region" description="Helical" evidence="7">
    <location>
        <begin position="776"/>
        <end position="797"/>
    </location>
</feature>
<keyword evidence="4 7" id="KW-1133">Transmembrane helix</keyword>
<evidence type="ECO:0000313" key="11">
    <source>
        <dbReference type="WBParaSite" id="PSAMB.scaffold271size59940.g4262.t1"/>
    </source>
</evidence>
<feature type="transmembrane region" description="Helical" evidence="7">
    <location>
        <begin position="930"/>
        <end position="953"/>
    </location>
</feature>
<feature type="compositionally biased region" description="Low complexity" evidence="6">
    <location>
        <begin position="200"/>
        <end position="216"/>
    </location>
</feature>
<keyword evidence="8" id="KW-0732">Signal</keyword>
<accession>A0A914VXM7</accession>
<feature type="domain" description="Major facilitator superfamily (MFS) profile" evidence="9">
    <location>
        <begin position="775"/>
        <end position="1038"/>
    </location>
</feature>
<dbReference type="Pfam" id="PF12832">
    <property type="entry name" value="MFS_1_like"/>
    <property type="match status" value="1"/>
</dbReference>
<feature type="region of interest" description="Disordered" evidence="6">
    <location>
        <begin position="357"/>
        <end position="381"/>
    </location>
</feature>
<feature type="signal peptide" evidence="8">
    <location>
        <begin position="1"/>
        <end position="23"/>
    </location>
</feature>
<dbReference type="InterPro" id="IPR036259">
    <property type="entry name" value="MFS_trans_sf"/>
</dbReference>
<feature type="transmembrane region" description="Helical" evidence="7">
    <location>
        <begin position="416"/>
        <end position="436"/>
    </location>
</feature>
<feature type="transmembrane region" description="Helical" evidence="7">
    <location>
        <begin position="476"/>
        <end position="495"/>
    </location>
</feature>
<dbReference type="GO" id="GO:0016020">
    <property type="term" value="C:membrane"/>
    <property type="evidence" value="ECO:0007669"/>
    <property type="project" value="UniProtKB-SubCell"/>
</dbReference>
<evidence type="ECO:0000256" key="1">
    <source>
        <dbReference type="ARBA" id="ARBA00004141"/>
    </source>
</evidence>
<feature type="transmembrane region" description="Helical" evidence="7">
    <location>
        <begin position="656"/>
        <end position="673"/>
    </location>
</feature>
<keyword evidence="3 7" id="KW-0812">Transmembrane</keyword>
<sequence length="1038" mass="112385">MYTRVGIVLAIFCFLEIVSNGTGQTTGDDLSTGVTSGMTSAVPTTASNYADWEVTCNGTFCSYNLHAPATDPEQLSQTFTSVNMTYWQTEGLFNNANGIASDHKNIIQGFINLLNETKQNLSSALIVAQDKLNTALVELNDINDTVSLAQCFLSQAAINIPCYAGCNATYSEDTACIRKTTTTTAATTTANMQSTTAAITTSTSTTTTTTTIGTTPTPRPTPPNACANRTCIGLGNGTCIYTGNVAKCHCPGNLDSYSCGKVGCTTPVDGGQVVDEEGPFWSPGYDGSSGTYGEKLDCLWRMSSPQAGQQMNITLKAFKTASDATLTIRTNTGKMDLSGDLSANLDLYNRRVQMTTEGATTTMDPSDPFDPQKPSGGYQNDLDYGNIDSVDGRQKAKRTVTILGREYDHDLLISKAFYLCFFSAFGSLFPLIAVYFKQLGMSAAQAGVLIGVRPLVEFASSPFWGSFADKFRKGKILLLFSLGCWIVFTLAIGFVEPGTPYCLKVHKNKTGSYKILDVAQKTVKGGFTGQVINVATGGGGGRRRKRQAENDQELTTDEDIDLINVGDLKDHIPGIAPELITKERVVNYDPLSDGVLVSPPFSSRVYREPAVEQVFMLLLLLVILGEFFSAPAVTLADACTLSYLEDQPQQFGKVRMFGSIGWGLAMFVMGIGLDYSNTFANHPCPIKRNTTEKNYTLCFASFSLFMAATMAVATQFRFPSDQQRPDEVPAMIMDTRIGEVDPAVAENARARGPEAQETAVGPNWLSTLKTFSSPHYAAFFFTVGVMGFGTGLVFAFLFWHLQEFGGSPALFGVISIINHVSEIVGHLFAFRLINQFGHVKVLYMGLGANVIRYFAYSLIRNAYLVLPFQCVQGATHAIVWASATSYISLAAPPTQKASAQAILQVLFQGIGKGAGAMIGGTIIATTGTTFMFQLYSFICLLVLGLFFAANRFFKVEGIKYRPGAFEDDGIGALAPQGIPMAYVPEENIAERFGHSAMNANYGATEVMKDPTQDAYDRYVQEPYGKQAVRFETMPTLPR</sequence>
<evidence type="ECO:0000256" key="3">
    <source>
        <dbReference type="ARBA" id="ARBA00022692"/>
    </source>
</evidence>
<dbReference type="WBParaSite" id="PSAMB.scaffold271size59940.g4262.t1">
    <property type="protein sequence ID" value="PSAMB.scaffold271size59940.g4262.t1"/>
    <property type="gene ID" value="PSAMB.scaffold271size59940.g4262"/>
</dbReference>
<comment type="similarity">
    <text evidence="2">Belongs to the major facilitator superfamily. MFSD6 family.</text>
</comment>
<name>A0A914VXM7_9BILA</name>
<dbReference type="PANTHER" id="PTHR16172:SF2">
    <property type="entry name" value="MAJOR FACILITATOR SUPERFAMILY DOMAIN-CONTAINING PROTEIN 6"/>
    <property type="match status" value="1"/>
</dbReference>
<reference evidence="11" key="1">
    <citation type="submission" date="2022-11" db="UniProtKB">
        <authorList>
            <consortium name="WormBaseParasite"/>
        </authorList>
    </citation>
    <scope>IDENTIFICATION</scope>
</reference>
<evidence type="ECO:0000256" key="2">
    <source>
        <dbReference type="ARBA" id="ARBA00005241"/>
    </source>
</evidence>
<feature type="transmembrane region" description="Helical" evidence="7">
    <location>
        <begin position="901"/>
        <end position="924"/>
    </location>
</feature>
<dbReference type="CDD" id="cd17335">
    <property type="entry name" value="MFS_MFSD6"/>
    <property type="match status" value="1"/>
</dbReference>
<dbReference type="PROSITE" id="PS50850">
    <property type="entry name" value="MFS"/>
    <property type="match status" value="1"/>
</dbReference>
<protein>
    <submittedName>
        <fullName evidence="11">Major facilitator superfamily (MFS) profile domain-containing protein</fullName>
    </submittedName>
</protein>
<feature type="transmembrane region" description="Helical" evidence="7">
    <location>
        <begin position="693"/>
        <end position="714"/>
    </location>
</feature>
<feature type="chain" id="PRO_5037150201" evidence="8">
    <location>
        <begin position="24"/>
        <end position="1038"/>
    </location>
</feature>
<evidence type="ECO:0000256" key="4">
    <source>
        <dbReference type="ARBA" id="ARBA00022989"/>
    </source>
</evidence>
<comment type="subcellular location">
    <subcellularLocation>
        <location evidence="1">Membrane</location>
        <topology evidence="1">Multi-pass membrane protein</topology>
    </subcellularLocation>
</comment>
<dbReference type="PANTHER" id="PTHR16172">
    <property type="entry name" value="MAJOR FACILITATOR SUPERFAMILY DOMAIN-CONTAINING PROTEIN 6-LIKE"/>
    <property type="match status" value="1"/>
</dbReference>
<organism evidence="10 11">
    <name type="scientific">Plectus sambesii</name>
    <dbReference type="NCBI Taxonomy" id="2011161"/>
    <lineage>
        <taxon>Eukaryota</taxon>
        <taxon>Metazoa</taxon>
        <taxon>Ecdysozoa</taxon>
        <taxon>Nematoda</taxon>
        <taxon>Chromadorea</taxon>
        <taxon>Plectida</taxon>
        <taxon>Plectina</taxon>
        <taxon>Plectoidea</taxon>
        <taxon>Plectidae</taxon>
        <taxon>Plectus</taxon>
    </lineage>
</organism>
<feature type="transmembrane region" description="Helical" evidence="7">
    <location>
        <begin position="614"/>
        <end position="644"/>
    </location>
</feature>
<evidence type="ECO:0000256" key="7">
    <source>
        <dbReference type="SAM" id="Phobius"/>
    </source>
</evidence>
<dbReference type="AlphaFoldDB" id="A0A914VXM7"/>
<evidence type="ECO:0000313" key="10">
    <source>
        <dbReference type="Proteomes" id="UP000887566"/>
    </source>
</evidence>
<keyword evidence="10" id="KW-1185">Reference proteome</keyword>
<feature type="transmembrane region" description="Helical" evidence="7">
    <location>
        <begin position="809"/>
        <end position="829"/>
    </location>
</feature>
<evidence type="ECO:0000256" key="5">
    <source>
        <dbReference type="ARBA" id="ARBA00023136"/>
    </source>
</evidence>
<dbReference type="InterPro" id="IPR020846">
    <property type="entry name" value="MFS_dom"/>
</dbReference>
<evidence type="ECO:0000259" key="9">
    <source>
        <dbReference type="PROSITE" id="PS50850"/>
    </source>
</evidence>